<gene>
    <name evidence="1" type="ORF">C7B81_07530</name>
</gene>
<dbReference type="EMBL" id="PVWP01000004">
    <property type="protein sequence ID" value="PSB37941.1"/>
    <property type="molecule type" value="Genomic_DNA"/>
</dbReference>
<dbReference type="Proteomes" id="UP000238218">
    <property type="component" value="Unassembled WGS sequence"/>
</dbReference>
<evidence type="ECO:0000313" key="2">
    <source>
        <dbReference type="Proteomes" id="UP000238218"/>
    </source>
</evidence>
<reference evidence="1 2" key="1">
    <citation type="submission" date="2018-03" db="EMBL/GenBank/DDBJ databases">
        <title>The ancient ancestry and fast evolution of plastids.</title>
        <authorList>
            <person name="Moore K.R."/>
            <person name="Magnabosco C."/>
            <person name="Momper L."/>
            <person name="Gold D.A."/>
            <person name="Bosak T."/>
            <person name="Fournier G.P."/>
        </authorList>
    </citation>
    <scope>NUCLEOTIDE SEQUENCE [LARGE SCALE GENOMIC DNA]</scope>
    <source>
        <strain evidence="1 2">CCALA 015</strain>
    </source>
</reference>
<sequence>MSLLEERWLPTGQAALALGVSVRTLKRYADLHDFLIEGKHWRFGPLCNSPRQWNIPACVDALSYRGRLRRQELAGITSA</sequence>
<evidence type="ECO:0008006" key="3">
    <source>
        <dbReference type="Google" id="ProtNLM"/>
    </source>
</evidence>
<organism evidence="1 2">
    <name type="scientific">Aphanothece cf. minutissima CCALA 015</name>
    <dbReference type="NCBI Taxonomy" id="2107695"/>
    <lineage>
        <taxon>Bacteria</taxon>
        <taxon>Bacillati</taxon>
        <taxon>Cyanobacteriota</taxon>
        <taxon>Cyanophyceae</taxon>
        <taxon>Oscillatoriophycideae</taxon>
        <taxon>Chroococcales</taxon>
        <taxon>Aphanothecaceae</taxon>
        <taxon>Aphanothece</taxon>
    </lineage>
</organism>
<accession>A0ABX5F8D3</accession>
<proteinExistence type="predicted"/>
<evidence type="ECO:0000313" key="1">
    <source>
        <dbReference type="EMBL" id="PSB37941.1"/>
    </source>
</evidence>
<comment type="caution">
    <text evidence="1">The sequence shown here is derived from an EMBL/GenBank/DDBJ whole genome shotgun (WGS) entry which is preliminary data.</text>
</comment>
<keyword evidence="2" id="KW-1185">Reference proteome</keyword>
<name>A0ABX5F8D3_9CHRO</name>
<protein>
    <recommendedName>
        <fullName evidence="3">DNA-binding protein</fullName>
    </recommendedName>
</protein>